<dbReference type="CDD" id="cd06261">
    <property type="entry name" value="TM_PBP2"/>
    <property type="match status" value="2"/>
</dbReference>
<proteinExistence type="inferred from homology"/>
<keyword evidence="7 8" id="KW-0472">Membrane</keyword>
<keyword evidence="4" id="KW-0997">Cell inner membrane</keyword>
<keyword evidence="2 8" id="KW-0813">Transport</keyword>
<organism evidence="10 11">
    <name type="scientific">Salinarimonas soli</name>
    <dbReference type="NCBI Taxonomy" id="1638099"/>
    <lineage>
        <taxon>Bacteria</taxon>
        <taxon>Pseudomonadati</taxon>
        <taxon>Pseudomonadota</taxon>
        <taxon>Alphaproteobacteria</taxon>
        <taxon>Hyphomicrobiales</taxon>
        <taxon>Salinarimonadaceae</taxon>
        <taxon>Salinarimonas</taxon>
    </lineage>
</organism>
<evidence type="ECO:0000259" key="9">
    <source>
        <dbReference type="PROSITE" id="PS50928"/>
    </source>
</evidence>
<comment type="caution">
    <text evidence="10">The sequence shown here is derived from an EMBL/GenBank/DDBJ whole genome shotgun (WGS) entry which is preliminary data.</text>
</comment>
<feature type="transmembrane region" description="Helical" evidence="8">
    <location>
        <begin position="93"/>
        <end position="115"/>
    </location>
</feature>
<accession>A0A5B2VEZ2</accession>
<dbReference type="RefSeq" id="WP_149818347.1">
    <property type="nucleotide sequence ID" value="NZ_VUOA01000023.1"/>
</dbReference>
<reference evidence="10 11" key="1">
    <citation type="submission" date="2019-09" db="EMBL/GenBank/DDBJ databases">
        <title>Salinarimonas rosea gen. nov., sp. nov., a new member of the a-2 subgroup of the Proteobacteria.</title>
        <authorList>
            <person name="Liu J."/>
        </authorList>
    </citation>
    <scope>NUCLEOTIDE SEQUENCE [LARGE SCALE GENOMIC DNA]</scope>
    <source>
        <strain evidence="10 11">BN140002</strain>
    </source>
</reference>
<feature type="domain" description="ABC transmembrane type-1" evidence="9">
    <location>
        <begin position="343"/>
        <end position="533"/>
    </location>
</feature>
<evidence type="ECO:0000256" key="8">
    <source>
        <dbReference type="RuleBase" id="RU363032"/>
    </source>
</evidence>
<feature type="transmembrane region" description="Helical" evidence="8">
    <location>
        <begin position="127"/>
        <end position="149"/>
    </location>
</feature>
<evidence type="ECO:0000313" key="11">
    <source>
        <dbReference type="Proteomes" id="UP000323142"/>
    </source>
</evidence>
<comment type="subcellular location">
    <subcellularLocation>
        <location evidence="1">Cell inner membrane</location>
        <topology evidence="1">Multi-pass membrane protein</topology>
    </subcellularLocation>
    <subcellularLocation>
        <location evidence="8">Cell membrane</location>
        <topology evidence="8">Multi-pass membrane protein</topology>
    </subcellularLocation>
</comment>
<sequence>MRVGFWPLVGLLAWLILAVLLIVPLGSVLLSSLHDQAGHLTFANYERFLDTPRFRTAFVNTLIAGFGGLAGSLVLGAAMAFCMARLEIRGSRFVSLLAILALVSPPFIGAYSWIVLFGSGGVVRQTLMQWGVFIPPIFGMWGVLIVFSFKFYPYVYLLTSGALSNINRSLEEAAESLGLTPFQRVMRISFPLVLPALSAGGLLALIHSIADFGTPRLIGRGFNVLATEAYTLYSAEIGGSLSMATTISIVLIVLSMIFVVGQRYMSRRNVYHGNLINKPAKRKLTGFANVAAHTVVYAIALIGAMPAIVAVIFSLRRTRGPVFQPGFSLDSYQRIIFSLSDAIQNSLLFSAATVLLTVVIGTLIGCLVARRMTASNALLDATLMVPYVMPGIVVGIAFVAAFNAPPVALTGTAAIIILSVFIRRLPYSVRSSASALRQVSPSMEEAAISLGYSPVRAFMKVTVPLILPGIVAGGMLSFVTAINELSSSLVLYVGSTITMPVRIYIAIHDGDYGTAAALSSVLLALSGAAIAVAFRLMGRDERALL</sequence>
<evidence type="ECO:0000256" key="7">
    <source>
        <dbReference type="ARBA" id="ARBA00023136"/>
    </source>
</evidence>
<keyword evidence="3" id="KW-1003">Cell membrane</keyword>
<dbReference type="InterPro" id="IPR035906">
    <property type="entry name" value="MetI-like_sf"/>
</dbReference>
<dbReference type="SUPFAM" id="SSF161098">
    <property type="entry name" value="MetI-like"/>
    <property type="match status" value="2"/>
</dbReference>
<evidence type="ECO:0000256" key="5">
    <source>
        <dbReference type="ARBA" id="ARBA00022692"/>
    </source>
</evidence>
<evidence type="ECO:0000256" key="1">
    <source>
        <dbReference type="ARBA" id="ARBA00004429"/>
    </source>
</evidence>
<evidence type="ECO:0000256" key="6">
    <source>
        <dbReference type="ARBA" id="ARBA00022989"/>
    </source>
</evidence>
<evidence type="ECO:0000313" key="10">
    <source>
        <dbReference type="EMBL" id="KAA2236767.1"/>
    </source>
</evidence>
<feature type="transmembrane region" description="Helical" evidence="8">
    <location>
        <begin position="241"/>
        <end position="265"/>
    </location>
</feature>
<feature type="transmembrane region" description="Helical" evidence="8">
    <location>
        <begin position="407"/>
        <end position="425"/>
    </location>
</feature>
<dbReference type="OrthoDB" id="27542at2"/>
<feature type="transmembrane region" description="Helical" evidence="8">
    <location>
        <begin position="192"/>
        <end position="210"/>
    </location>
</feature>
<feature type="transmembrane region" description="Helical" evidence="8">
    <location>
        <begin position="56"/>
        <end position="81"/>
    </location>
</feature>
<evidence type="ECO:0000256" key="4">
    <source>
        <dbReference type="ARBA" id="ARBA00022519"/>
    </source>
</evidence>
<dbReference type="GO" id="GO:0055085">
    <property type="term" value="P:transmembrane transport"/>
    <property type="evidence" value="ECO:0007669"/>
    <property type="project" value="InterPro"/>
</dbReference>
<comment type="similarity">
    <text evidence="8">Belongs to the binding-protein-dependent transport system permease family.</text>
</comment>
<dbReference type="AlphaFoldDB" id="A0A5B2VEZ2"/>
<feature type="transmembrane region" description="Helical" evidence="8">
    <location>
        <begin position="381"/>
        <end position="401"/>
    </location>
</feature>
<dbReference type="PROSITE" id="PS50928">
    <property type="entry name" value="ABC_TM1"/>
    <property type="match status" value="2"/>
</dbReference>
<feature type="transmembrane region" description="Helical" evidence="8">
    <location>
        <begin position="461"/>
        <end position="483"/>
    </location>
</feature>
<evidence type="ECO:0000256" key="3">
    <source>
        <dbReference type="ARBA" id="ARBA00022475"/>
    </source>
</evidence>
<evidence type="ECO:0000256" key="2">
    <source>
        <dbReference type="ARBA" id="ARBA00022448"/>
    </source>
</evidence>
<reference evidence="10 11" key="2">
    <citation type="submission" date="2019-09" db="EMBL/GenBank/DDBJ databases">
        <authorList>
            <person name="Jin C."/>
        </authorList>
    </citation>
    <scope>NUCLEOTIDE SEQUENCE [LARGE SCALE GENOMIC DNA]</scope>
    <source>
        <strain evidence="10 11">BN140002</strain>
    </source>
</reference>
<dbReference type="Pfam" id="PF00528">
    <property type="entry name" value="BPD_transp_1"/>
    <property type="match status" value="2"/>
</dbReference>
<gene>
    <name evidence="10" type="ORF">F0L46_13445</name>
</gene>
<dbReference type="InterPro" id="IPR000515">
    <property type="entry name" value="MetI-like"/>
</dbReference>
<dbReference type="PANTHER" id="PTHR43357">
    <property type="entry name" value="INNER MEMBRANE ABC TRANSPORTER PERMEASE PROTEIN YDCV"/>
    <property type="match status" value="1"/>
</dbReference>
<keyword evidence="5 8" id="KW-0812">Transmembrane</keyword>
<dbReference type="Gene3D" id="1.10.3720.10">
    <property type="entry name" value="MetI-like"/>
    <property type="match status" value="2"/>
</dbReference>
<dbReference type="Proteomes" id="UP000323142">
    <property type="component" value="Unassembled WGS sequence"/>
</dbReference>
<dbReference type="GO" id="GO:0005886">
    <property type="term" value="C:plasma membrane"/>
    <property type="evidence" value="ECO:0007669"/>
    <property type="project" value="UniProtKB-SubCell"/>
</dbReference>
<feature type="transmembrane region" description="Helical" evidence="8">
    <location>
        <begin position="514"/>
        <end position="537"/>
    </location>
</feature>
<protein>
    <submittedName>
        <fullName evidence="10">Iron ABC transporter permease</fullName>
    </submittedName>
</protein>
<dbReference type="PANTHER" id="PTHR43357:SF3">
    <property type="entry name" value="FE(3+)-TRANSPORT SYSTEM PERMEASE PROTEIN FBPB 2"/>
    <property type="match status" value="1"/>
</dbReference>
<feature type="transmembrane region" description="Helical" evidence="8">
    <location>
        <begin position="286"/>
        <end position="313"/>
    </location>
</feature>
<name>A0A5B2VEZ2_9HYPH</name>
<feature type="domain" description="ABC transmembrane type-1" evidence="9">
    <location>
        <begin position="58"/>
        <end position="258"/>
    </location>
</feature>
<keyword evidence="6 8" id="KW-1133">Transmembrane helix</keyword>
<keyword evidence="11" id="KW-1185">Reference proteome</keyword>
<dbReference type="EMBL" id="VUOA01000023">
    <property type="protein sequence ID" value="KAA2236767.1"/>
    <property type="molecule type" value="Genomic_DNA"/>
</dbReference>
<feature type="transmembrane region" description="Helical" evidence="8">
    <location>
        <begin position="347"/>
        <end position="369"/>
    </location>
</feature>